<dbReference type="PANTHER" id="PTHR11375">
    <property type="entry name" value="ACIDIC LEUCINE-RICH NUCLEAR PHOSPHOPROTEIN 32"/>
    <property type="match status" value="1"/>
</dbReference>
<dbReference type="GO" id="GO:0005634">
    <property type="term" value="C:nucleus"/>
    <property type="evidence" value="ECO:0007669"/>
    <property type="project" value="TreeGrafter"/>
</dbReference>
<evidence type="ECO:0000313" key="4">
    <source>
        <dbReference type="EMBL" id="VEL27107.1"/>
    </source>
</evidence>
<gene>
    <name evidence="4" type="ORF">PXEA_LOCUS20547</name>
</gene>
<protein>
    <recommendedName>
        <fullName evidence="6">U2A'/phosphoprotein 32 family A C-terminal domain-containing protein</fullName>
    </recommendedName>
</protein>
<comment type="caution">
    <text evidence="4">The sequence shown here is derived from an EMBL/GenBank/DDBJ whole genome shotgun (WGS) entry which is preliminary data.</text>
</comment>
<keyword evidence="1" id="KW-0433">Leucine-rich repeat</keyword>
<comment type="similarity">
    <text evidence="3">Belongs to the ANP32 family.</text>
</comment>
<dbReference type="InterPro" id="IPR001611">
    <property type="entry name" value="Leu-rich_rpt"/>
</dbReference>
<proteinExistence type="inferred from homology"/>
<dbReference type="PROSITE" id="PS51450">
    <property type="entry name" value="LRR"/>
    <property type="match status" value="1"/>
</dbReference>
<dbReference type="Proteomes" id="UP000784294">
    <property type="component" value="Unassembled WGS sequence"/>
</dbReference>
<dbReference type="AlphaFoldDB" id="A0A448X3K7"/>
<name>A0A448X3K7_9PLAT</name>
<reference evidence="4" key="1">
    <citation type="submission" date="2018-11" db="EMBL/GenBank/DDBJ databases">
        <authorList>
            <consortium name="Pathogen Informatics"/>
        </authorList>
    </citation>
    <scope>NUCLEOTIDE SEQUENCE</scope>
</reference>
<keyword evidence="5" id="KW-1185">Reference proteome</keyword>
<dbReference type="InterPro" id="IPR025875">
    <property type="entry name" value="Leu-rich_rpt_4"/>
</dbReference>
<dbReference type="Gene3D" id="3.80.10.10">
    <property type="entry name" value="Ribonuclease Inhibitor"/>
    <property type="match status" value="1"/>
</dbReference>
<evidence type="ECO:0000256" key="1">
    <source>
        <dbReference type="ARBA" id="ARBA00022614"/>
    </source>
</evidence>
<evidence type="ECO:0000313" key="5">
    <source>
        <dbReference type="Proteomes" id="UP000784294"/>
    </source>
</evidence>
<dbReference type="Pfam" id="PF00560">
    <property type="entry name" value="LRR_1"/>
    <property type="match status" value="1"/>
</dbReference>
<dbReference type="GO" id="GO:0042393">
    <property type="term" value="F:histone binding"/>
    <property type="evidence" value="ECO:0007669"/>
    <property type="project" value="TreeGrafter"/>
</dbReference>
<accession>A0A448X3K7</accession>
<dbReference type="PANTHER" id="PTHR11375:SF0">
    <property type="entry name" value="ACIDIC LEUCINE-RICH NUCLEAR PHOSPHOPROTEIN 32 FAMILY MEMBER A"/>
    <property type="match status" value="1"/>
</dbReference>
<dbReference type="OrthoDB" id="2160613at2759"/>
<dbReference type="SUPFAM" id="SSF52058">
    <property type="entry name" value="L domain-like"/>
    <property type="match status" value="1"/>
</dbReference>
<dbReference type="EMBL" id="CAAALY010084973">
    <property type="protein sequence ID" value="VEL27107.1"/>
    <property type="molecule type" value="Genomic_DNA"/>
</dbReference>
<keyword evidence="2" id="KW-0677">Repeat</keyword>
<evidence type="ECO:0008006" key="6">
    <source>
        <dbReference type="Google" id="ProtNLM"/>
    </source>
</evidence>
<organism evidence="4 5">
    <name type="scientific">Protopolystoma xenopodis</name>
    <dbReference type="NCBI Taxonomy" id="117903"/>
    <lineage>
        <taxon>Eukaryota</taxon>
        <taxon>Metazoa</taxon>
        <taxon>Spiralia</taxon>
        <taxon>Lophotrochozoa</taxon>
        <taxon>Platyhelminthes</taxon>
        <taxon>Monogenea</taxon>
        <taxon>Polyopisthocotylea</taxon>
        <taxon>Polystomatidea</taxon>
        <taxon>Polystomatidae</taxon>
        <taxon>Protopolystoma</taxon>
    </lineage>
</organism>
<evidence type="ECO:0000256" key="2">
    <source>
        <dbReference type="ARBA" id="ARBA00022737"/>
    </source>
</evidence>
<dbReference type="InterPro" id="IPR045081">
    <property type="entry name" value="AN32"/>
</dbReference>
<evidence type="ECO:0000256" key="3">
    <source>
        <dbReference type="ARBA" id="ARBA00025777"/>
    </source>
</evidence>
<sequence length="105" mass="11792">MDNSKATEVEGLTDKYETLEQLSLIDLAENRLVGGLDSLLNCPKLEQINLSGNKIKSIEALTPLSKLLNLRTLDLSNCEIPESEIYRQDVFALIPHLKYLDGFDE</sequence>
<dbReference type="Pfam" id="PF12799">
    <property type="entry name" value="LRR_4"/>
    <property type="match status" value="1"/>
</dbReference>
<dbReference type="InterPro" id="IPR032675">
    <property type="entry name" value="LRR_dom_sf"/>
</dbReference>